<accession>A0A9P4S819</accession>
<organism evidence="6 7">
    <name type="scientific">Patellaria atrata CBS 101060</name>
    <dbReference type="NCBI Taxonomy" id="1346257"/>
    <lineage>
        <taxon>Eukaryota</taxon>
        <taxon>Fungi</taxon>
        <taxon>Dikarya</taxon>
        <taxon>Ascomycota</taxon>
        <taxon>Pezizomycotina</taxon>
        <taxon>Dothideomycetes</taxon>
        <taxon>Dothideomycetes incertae sedis</taxon>
        <taxon>Patellariales</taxon>
        <taxon>Patellariaceae</taxon>
        <taxon>Patellaria</taxon>
    </lineage>
</organism>
<proteinExistence type="predicted"/>
<sequence>MIRQGKEPAISSSNQAILTVTAQQSRYAADAVDAPESKEIIVKDLSITLGDREILSHALLNLQGGRHYVLVGRNGTGKSTLLKAIAEGRVPGIPWSLRILLLGHTLQPGNLEDSLETLGLGKTSVLEHVVKSDKKRERLLKEADALSNALETSTDSLVPVRTYRKIQHARLERRLEEAKRIAERRSGARGKNARKVQITLEEELEVSQSKLEENLEEIGSAQVSEDTQAAVEMLADMQSSLQLMHSSQASSKARIVLLGLGFPEEWLNKPISTLSGGWTTRCDIACALYQPADVLLLDEPTNFLDLPSIIWLQEYIRTLKCTTVVVTHDRSFADAVAEELIVLRNLVLEPFRGNLSLYERERYKKARYLTKMRDAQDKQKDHMEKTIQNNIKVAKRTGDDKKLKQAVSRRKKLDDRMGLQVSARGGHFKLNRDLTGYHSTMRAEIDIPDFEPPVRLSFPMTPVDLRFPGSLVSLEKVSYTYPGKSSKVILDEVDLTIHPQERVGLVGLNGSGKTTLVTLLTGSDEEGQGETLKPTKGFVQRHSRVRIGRFSQRAVEELEVVAQSNPALTALAHVLSTWSSSMTEKDARGLLSSLGLQGQIASEVSISMLSRGQKVRVALACLLWNPPHLLVLDEVTTHLDSDTINALAQVLKRYEGAVLVVSHDRFFVHCVVEGCKPSRYSRGPIHEMEDEESSEDSEGKDQKTSGTVYRLFKGKLIVLDGGMKQYEEIAAKGAAKLMKNSPP</sequence>
<gene>
    <name evidence="6" type="ORF">M501DRAFT_1018011</name>
</gene>
<keyword evidence="6" id="KW-0378">Hydrolase</keyword>
<evidence type="ECO:0000256" key="1">
    <source>
        <dbReference type="ARBA" id="ARBA00022737"/>
    </source>
</evidence>
<dbReference type="Pfam" id="PF12848">
    <property type="entry name" value="ABC_tran_Xtn"/>
    <property type="match status" value="1"/>
</dbReference>
<dbReference type="SUPFAM" id="SSF52540">
    <property type="entry name" value="P-loop containing nucleoside triphosphate hydrolases"/>
    <property type="match status" value="2"/>
</dbReference>
<feature type="region of interest" description="Disordered" evidence="4">
    <location>
        <begin position="681"/>
        <end position="704"/>
    </location>
</feature>
<dbReference type="InterPro" id="IPR032781">
    <property type="entry name" value="ABC_tran_Xtn"/>
</dbReference>
<dbReference type="Gene3D" id="3.40.50.300">
    <property type="entry name" value="P-loop containing nucleotide triphosphate hydrolases"/>
    <property type="match status" value="2"/>
</dbReference>
<dbReference type="GO" id="GO:0005524">
    <property type="term" value="F:ATP binding"/>
    <property type="evidence" value="ECO:0007669"/>
    <property type="project" value="UniProtKB-KW"/>
</dbReference>
<dbReference type="OrthoDB" id="2110130at2759"/>
<dbReference type="InterPro" id="IPR003593">
    <property type="entry name" value="AAA+_ATPase"/>
</dbReference>
<keyword evidence="3" id="KW-0067">ATP-binding</keyword>
<dbReference type="InterPro" id="IPR003439">
    <property type="entry name" value="ABC_transporter-like_ATP-bd"/>
</dbReference>
<dbReference type="InterPro" id="IPR027417">
    <property type="entry name" value="P-loop_NTPase"/>
</dbReference>
<dbReference type="PANTHER" id="PTHR19211">
    <property type="entry name" value="ATP-BINDING TRANSPORT PROTEIN-RELATED"/>
    <property type="match status" value="1"/>
</dbReference>
<dbReference type="InterPro" id="IPR050611">
    <property type="entry name" value="ABCF"/>
</dbReference>
<dbReference type="EMBL" id="MU006099">
    <property type="protein sequence ID" value="KAF2837634.1"/>
    <property type="molecule type" value="Genomic_DNA"/>
</dbReference>
<evidence type="ECO:0000256" key="2">
    <source>
        <dbReference type="ARBA" id="ARBA00022741"/>
    </source>
</evidence>
<evidence type="ECO:0000259" key="5">
    <source>
        <dbReference type="PROSITE" id="PS50893"/>
    </source>
</evidence>
<keyword evidence="1" id="KW-0677">Repeat</keyword>
<comment type="caution">
    <text evidence="6">The sequence shown here is derived from an EMBL/GenBank/DDBJ whole genome shotgun (WGS) entry which is preliminary data.</text>
</comment>
<dbReference type="PANTHER" id="PTHR19211:SF135">
    <property type="entry name" value="ATPASE, PUTATIVE (AFU_ORTHOLOGUE AFUA_1G16440)-RELATED"/>
    <property type="match status" value="1"/>
</dbReference>
<dbReference type="PROSITE" id="PS50893">
    <property type="entry name" value="ABC_TRANSPORTER_2"/>
    <property type="match status" value="2"/>
</dbReference>
<dbReference type="GO" id="GO:0016887">
    <property type="term" value="F:ATP hydrolysis activity"/>
    <property type="evidence" value="ECO:0007669"/>
    <property type="project" value="InterPro"/>
</dbReference>
<reference evidence="6" key="1">
    <citation type="journal article" date="2020" name="Stud. Mycol.">
        <title>101 Dothideomycetes genomes: a test case for predicting lifestyles and emergence of pathogens.</title>
        <authorList>
            <person name="Haridas S."/>
            <person name="Albert R."/>
            <person name="Binder M."/>
            <person name="Bloem J."/>
            <person name="Labutti K."/>
            <person name="Salamov A."/>
            <person name="Andreopoulos B."/>
            <person name="Baker S."/>
            <person name="Barry K."/>
            <person name="Bills G."/>
            <person name="Bluhm B."/>
            <person name="Cannon C."/>
            <person name="Castanera R."/>
            <person name="Culley D."/>
            <person name="Daum C."/>
            <person name="Ezra D."/>
            <person name="Gonzalez J."/>
            <person name="Henrissat B."/>
            <person name="Kuo A."/>
            <person name="Liang C."/>
            <person name="Lipzen A."/>
            <person name="Lutzoni F."/>
            <person name="Magnuson J."/>
            <person name="Mondo S."/>
            <person name="Nolan M."/>
            <person name="Ohm R."/>
            <person name="Pangilinan J."/>
            <person name="Park H.-J."/>
            <person name="Ramirez L."/>
            <person name="Alfaro M."/>
            <person name="Sun H."/>
            <person name="Tritt A."/>
            <person name="Yoshinaga Y."/>
            <person name="Zwiers L.-H."/>
            <person name="Turgeon B."/>
            <person name="Goodwin S."/>
            <person name="Spatafora J."/>
            <person name="Crous P."/>
            <person name="Grigoriev I."/>
        </authorList>
    </citation>
    <scope>NUCLEOTIDE SEQUENCE</scope>
    <source>
        <strain evidence="6">CBS 101060</strain>
    </source>
</reference>
<evidence type="ECO:0000313" key="6">
    <source>
        <dbReference type="EMBL" id="KAF2837634.1"/>
    </source>
</evidence>
<feature type="domain" description="ABC transporter" evidence="5">
    <location>
        <begin position="472"/>
        <end position="707"/>
    </location>
</feature>
<evidence type="ECO:0000313" key="7">
    <source>
        <dbReference type="Proteomes" id="UP000799429"/>
    </source>
</evidence>
<dbReference type="SMART" id="SM00382">
    <property type="entry name" value="AAA"/>
    <property type="match status" value="2"/>
</dbReference>
<dbReference type="Proteomes" id="UP000799429">
    <property type="component" value="Unassembled WGS sequence"/>
</dbReference>
<feature type="domain" description="ABC transporter" evidence="5">
    <location>
        <begin position="40"/>
        <end position="370"/>
    </location>
</feature>
<dbReference type="Pfam" id="PF00005">
    <property type="entry name" value="ABC_tran"/>
    <property type="match status" value="2"/>
</dbReference>
<protein>
    <submittedName>
        <fullName evidence="6">P-loop containing nucleoside triphosphate hydrolase protein</fullName>
    </submittedName>
</protein>
<dbReference type="AlphaFoldDB" id="A0A9P4S819"/>
<evidence type="ECO:0000256" key="4">
    <source>
        <dbReference type="SAM" id="MobiDB-lite"/>
    </source>
</evidence>
<name>A0A9P4S819_9PEZI</name>
<keyword evidence="2" id="KW-0547">Nucleotide-binding</keyword>
<evidence type="ECO:0000256" key="3">
    <source>
        <dbReference type="ARBA" id="ARBA00022840"/>
    </source>
</evidence>
<dbReference type="CDD" id="cd03221">
    <property type="entry name" value="ABCF_EF-3"/>
    <property type="match status" value="1"/>
</dbReference>
<keyword evidence="7" id="KW-1185">Reference proteome</keyword>